<comment type="similarity">
    <text evidence="2 6">Belongs to the class-I pyridoxal-phosphate-dependent aminotransferase family.</text>
</comment>
<evidence type="ECO:0000256" key="3">
    <source>
        <dbReference type="ARBA" id="ARBA00022576"/>
    </source>
</evidence>
<dbReference type="PANTHER" id="PTHR46383:SF3">
    <property type="entry name" value="ASPARTATE AMINOTRANSFERASE-RELATED"/>
    <property type="match status" value="1"/>
</dbReference>
<dbReference type="Pfam" id="PF00155">
    <property type="entry name" value="Aminotran_1_2"/>
    <property type="match status" value="1"/>
</dbReference>
<evidence type="ECO:0000256" key="2">
    <source>
        <dbReference type="ARBA" id="ARBA00007441"/>
    </source>
</evidence>
<dbReference type="InterPro" id="IPR004839">
    <property type="entry name" value="Aminotransferase_I/II_large"/>
</dbReference>
<dbReference type="EMBL" id="QPJW01000001">
    <property type="protein sequence ID" value="RCX23822.1"/>
    <property type="molecule type" value="Genomic_DNA"/>
</dbReference>
<comment type="caution">
    <text evidence="8">The sequence shown here is derived from an EMBL/GenBank/DDBJ whole genome shotgun (WGS) entry which is preliminary data.</text>
</comment>
<dbReference type="InterPro" id="IPR004838">
    <property type="entry name" value="NHTrfase_class1_PyrdxlP-BS"/>
</dbReference>
<keyword evidence="5" id="KW-0663">Pyridoxal phosphate</keyword>
<evidence type="ECO:0000256" key="1">
    <source>
        <dbReference type="ARBA" id="ARBA00001933"/>
    </source>
</evidence>
<dbReference type="GO" id="GO:0008483">
    <property type="term" value="F:transaminase activity"/>
    <property type="evidence" value="ECO:0007669"/>
    <property type="project" value="UniProtKB-KW"/>
</dbReference>
<dbReference type="Gene3D" id="3.90.1150.10">
    <property type="entry name" value="Aspartate Aminotransferase, domain 1"/>
    <property type="match status" value="1"/>
</dbReference>
<dbReference type="RefSeq" id="WP_114495656.1">
    <property type="nucleotide sequence ID" value="NZ_QPJW01000001.1"/>
</dbReference>
<dbReference type="FunFam" id="3.40.640.10:FF:000033">
    <property type="entry name" value="Aspartate aminotransferase"/>
    <property type="match status" value="1"/>
</dbReference>
<dbReference type="InterPro" id="IPR050596">
    <property type="entry name" value="AspAT/PAT-like"/>
</dbReference>
<dbReference type="Proteomes" id="UP000253090">
    <property type="component" value="Unassembled WGS sequence"/>
</dbReference>
<organism evidence="8 9">
    <name type="scientific">Fontibacillus phaseoli</name>
    <dbReference type="NCBI Taxonomy" id="1416533"/>
    <lineage>
        <taxon>Bacteria</taxon>
        <taxon>Bacillati</taxon>
        <taxon>Bacillota</taxon>
        <taxon>Bacilli</taxon>
        <taxon>Bacillales</taxon>
        <taxon>Paenibacillaceae</taxon>
        <taxon>Fontibacillus</taxon>
    </lineage>
</organism>
<dbReference type="PANTHER" id="PTHR46383">
    <property type="entry name" value="ASPARTATE AMINOTRANSFERASE"/>
    <property type="match status" value="1"/>
</dbReference>
<dbReference type="Gene3D" id="3.40.640.10">
    <property type="entry name" value="Type I PLP-dependent aspartate aminotransferase-like (Major domain)"/>
    <property type="match status" value="1"/>
</dbReference>
<comment type="cofactor">
    <cofactor evidence="1 6">
        <name>pyridoxal 5'-phosphate</name>
        <dbReference type="ChEBI" id="CHEBI:597326"/>
    </cofactor>
</comment>
<dbReference type="InterPro" id="IPR015422">
    <property type="entry name" value="PyrdxlP-dep_Trfase_small"/>
</dbReference>
<evidence type="ECO:0000259" key="7">
    <source>
        <dbReference type="Pfam" id="PF00155"/>
    </source>
</evidence>
<dbReference type="InterPro" id="IPR015424">
    <property type="entry name" value="PyrdxlP-dep_Trfase"/>
</dbReference>
<name>A0A369BQB6_9BACL</name>
<feature type="domain" description="Aminotransferase class I/classII large" evidence="7">
    <location>
        <begin position="31"/>
        <end position="378"/>
    </location>
</feature>
<gene>
    <name evidence="8" type="ORF">DFP94_1011426</name>
</gene>
<dbReference type="AlphaFoldDB" id="A0A369BQB6"/>
<dbReference type="InterPro" id="IPR015421">
    <property type="entry name" value="PyrdxlP-dep_Trfase_major"/>
</dbReference>
<accession>A0A369BQB6</accession>
<dbReference type="OrthoDB" id="9813612at2"/>
<dbReference type="SUPFAM" id="SSF53383">
    <property type="entry name" value="PLP-dependent transferases"/>
    <property type="match status" value="1"/>
</dbReference>
<keyword evidence="9" id="KW-1185">Reference proteome</keyword>
<evidence type="ECO:0000256" key="4">
    <source>
        <dbReference type="ARBA" id="ARBA00022679"/>
    </source>
</evidence>
<dbReference type="GO" id="GO:0030170">
    <property type="term" value="F:pyridoxal phosphate binding"/>
    <property type="evidence" value="ECO:0007669"/>
    <property type="project" value="InterPro"/>
</dbReference>
<proteinExistence type="inferred from homology"/>
<keyword evidence="4 6" id="KW-0808">Transferase</keyword>
<reference evidence="8 9" key="1">
    <citation type="submission" date="2018-07" db="EMBL/GenBank/DDBJ databases">
        <title>Genomic Encyclopedia of Type Strains, Phase III (KMG-III): the genomes of soil and plant-associated and newly described type strains.</title>
        <authorList>
            <person name="Whitman W."/>
        </authorList>
    </citation>
    <scope>NUCLEOTIDE SEQUENCE [LARGE SCALE GENOMIC DNA]</scope>
    <source>
        <strain evidence="8 9">CECT 8333</strain>
    </source>
</reference>
<evidence type="ECO:0000313" key="8">
    <source>
        <dbReference type="EMBL" id="RCX23822.1"/>
    </source>
</evidence>
<dbReference type="CDD" id="cd00609">
    <property type="entry name" value="AAT_like"/>
    <property type="match status" value="1"/>
</dbReference>
<dbReference type="PROSITE" id="PS00105">
    <property type="entry name" value="AA_TRANSFER_CLASS_1"/>
    <property type="match status" value="1"/>
</dbReference>
<evidence type="ECO:0000313" key="9">
    <source>
        <dbReference type="Proteomes" id="UP000253090"/>
    </source>
</evidence>
<protein>
    <recommendedName>
        <fullName evidence="6">Aminotransferase</fullName>
        <ecNumber evidence="6">2.6.1.-</ecNumber>
    </recommendedName>
</protein>
<sequence>MKMERIAPRVRQIPPSGIRSFFESAEGGADTIFLGVGEPDFVTPEQVREACIRALNEGRTKYTPNAGLMELREEIASYLSDSFRLNYEPAREVLVTVGSSEAVDLALRTFLAPGDEVLIPGPGYVAYSPIASLHGGEVVEIPTSAEQNFKLEAQQLAKVITPRSKVLVVNYPNNPTGAVMTEQDWFPIAELVIANDLLVISDEVYAELTYDGQHCSIASLPGMKERCIVINGFSKAFAMTGWRIGYACGERELIAGMLKVHQYTIMCAPVLGQIAALESLRSGLPAKDRMKDVFDGRRQMFVQGLNRLGLTCHMPQGAFYAFPSISHTGLSSEQFARKLLREEGVATVPGHVFGGGGEGHIRCSYAASTEKLAEALDRMERFVNSCKSASFLLA</sequence>
<evidence type="ECO:0000256" key="6">
    <source>
        <dbReference type="RuleBase" id="RU000481"/>
    </source>
</evidence>
<dbReference type="EC" id="2.6.1.-" evidence="6"/>
<evidence type="ECO:0000256" key="5">
    <source>
        <dbReference type="ARBA" id="ARBA00022898"/>
    </source>
</evidence>
<dbReference type="GO" id="GO:0006520">
    <property type="term" value="P:amino acid metabolic process"/>
    <property type="evidence" value="ECO:0007669"/>
    <property type="project" value="InterPro"/>
</dbReference>
<keyword evidence="3 6" id="KW-0032">Aminotransferase</keyword>